<feature type="transmembrane region" description="Helical" evidence="1">
    <location>
        <begin position="92"/>
        <end position="114"/>
    </location>
</feature>
<feature type="transmembrane region" description="Helical" evidence="1">
    <location>
        <begin position="625"/>
        <end position="643"/>
    </location>
</feature>
<dbReference type="InterPro" id="IPR031805">
    <property type="entry name" value="Piezo_TM25-28"/>
</dbReference>
<organism evidence="4 5">
    <name type="scientific">Panagrellus redivivus</name>
    <name type="common">Microworm</name>
    <dbReference type="NCBI Taxonomy" id="6233"/>
    <lineage>
        <taxon>Eukaryota</taxon>
        <taxon>Metazoa</taxon>
        <taxon>Ecdysozoa</taxon>
        <taxon>Nematoda</taxon>
        <taxon>Chromadorea</taxon>
        <taxon>Rhabditida</taxon>
        <taxon>Tylenchina</taxon>
        <taxon>Panagrolaimomorpha</taxon>
        <taxon>Panagrolaimoidea</taxon>
        <taxon>Panagrolaimidae</taxon>
        <taxon>Panagrellus</taxon>
    </lineage>
</organism>
<dbReference type="Pfam" id="PF15917">
    <property type="entry name" value="Piezo_TM25-28"/>
    <property type="match status" value="1"/>
</dbReference>
<dbReference type="WBParaSite" id="Pan_g18196.t3">
    <property type="protein sequence ID" value="Pan_g18196.t3"/>
    <property type="gene ID" value="Pan_g18196"/>
</dbReference>
<dbReference type="GO" id="GO:0042391">
    <property type="term" value="P:regulation of membrane potential"/>
    <property type="evidence" value="ECO:0007669"/>
    <property type="project" value="TreeGrafter"/>
</dbReference>
<feature type="transmembrane region" description="Helical" evidence="1">
    <location>
        <begin position="410"/>
        <end position="443"/>
    </location>
</feature>
<accession>A0A7E4ZUG3</accession>
<feature type="transmembrane region" description="Helical" evidence="1">
    <location>
        <begin position="514"/>
        <end position="532"/>
    </location>
</feature>
<keyword evidence="1" id="KW-0472">Membrane</keyword>
<feature type="transmembrane region" description="Helical" evidence="1">
    <location>
        <begin position="245"/>
        <end position="264"/>
    </location>
</feature>
<dbReference type="Proteomes" id="UP000492821">
    <property type="component" value="Unassembled WGS sequence"/>
</dbReference>
<keyword evidence="1" id="KW-0812">Transmembrane</keyword>
<dbReference type="PANTHER" id="PTHR13167:SF25">
    <property type="entry name" value="PIEZO-TYPE MECHANOSENSITIVE ION CHANNEL COMPONENT"/>
    <property type="match status" value="1"/>
</dbReference>
<dbReference type="GO" id="GO:0050982">
    <property type="term" value="P:detection of mechanical stimulus"/>
    <property type="evidence" value="ECO:0007669"/>
    <property type="project" value="TreeGrafter"/>
</dbReference>
<dbReference type="InterPro" id="IPR056769">
    <property type="entry name" value="Piezo_TM1-24"/>
</dbReference>
<protein>
    <submittedName>
        <fullName evidence="5">Piezo-type mechanosensitive ion channel component</fullName>
    </submittedName>
</protein>
<feature type="transmembrane region" description="Helical" evidence="1">
    <location>
        <begin position="271"/>
        <end position="292"/>
    </location>
</feature>
<evidence type="ECO:0000313" key="5">
    <source>
        <dbReference type="WBParaSite" id="Pan_g18196.t3"/>
    </source>
</evidence>
<evidence type="ECO:0000259" key="2">
    <source>
        <dbReference type="Pfam" id="PF15917"/>
    </source>
</evidence>
<dbReference type="GO" id="GO:0008381">
    <property type="term" value="F:mechanosensitive monoatomic ion channel activity"/>
    <property type="evidence" value="ECO:0007669"/>
    <property type="project" value="InterPro"/>
</dbReference>
<reference evidence="4" key="1">
    <citation type="journal article" date="2013" name="Genetics">
        <title>The draft genome and transcriptome of Panagrellus redivivus are shaped by the harsh demands of a free-living lifestyle.</title>
        <authorList>
            <person name="Srinivasan J."/>
            <person name="Dillman A.R."/>
            <person name="Macchietto M.G."/>
            <person name="Heikkinen L."/>
            <person name="Lakso M."/>
            <person name="Fracchia K.M."/>
            <person name="Antoshechkin I."/>
            <person name="Mortazavi A."/>
            <person name="Wong G."/>
            <person name="Sternberg P.W."/>
        </authorList>
    </citation>
    <scope>NUCLEOTIDE SEQUENCE [LARGE SCALE GENOMIC DNA]</scope>
    <source>
        <strain evidence="4">MT8872</strain>
    </source>
</reference>
<keyword evidence="1" id="KW-1133">Transmembrane helix</keyword>
<feature type="transmembrane region" description="Helical" evidence="1">
    <location>
        <begin position="329"/>
        <end position="347"/>
    </location>
</feature>
<feature type="transmembrane region" description="Helical" evidence="1">
    <location>
        <begin position="762"/>
        <end position="792"/>
    </location>
</feature>
<evidence type="ECO:0000313" key="4">
    <source>
        <dbReference type="Proteomes" id="UP000492821"/>
    </source>
</evidence>
<feature type="transmembrane region" description="Helical" evidence="1">
    <location>
        <begin position="54"/>
        <end position="80"/>
    </location>
</feature>
<feature type="transmembrane region" description="Helical" evidence="1">
    <location>
        <begin position="812"/>
        <end position="839"/>
    </location>
</feature>
<dbReference type="PANTHER" id="PTHR13167">
    <property type="entry name" value="PIEZO-TYPE MECHANOSENSITIVE ION CHANNEL COMPONENT"/>
    <property type="match status" value="1"/>
</dbReference>
<reference evidence="5" key="2">
    <citation type="submission" date="2020-10" db="UniProtKB">
        <authorList>
            <consortium name="WormBaseParasite"/>
        </authorList>
    </citation>
    <scope>IDENTIFICATION</scope>
</reference>
<sequence length="984" mass="112578">MLSYCWLLCFVVRDGHFGDSYLDRQKISHIFRTPGTQKTATSESLTANALNHSYGFAMLAMMTWALLYHSVFGLAFLFMVFSFTALYDSCKWCFRLSPVLLIYVEFLLIAQYVYSLDLVPGKELPVSSILEIIGFRKAASRSVGLVTLVVKIILSLPFVVLLRLFLRERYYDSLTEHDRRKRLTYGTFEDTEHPAQPLTSIPEGANTSGRSVAFDFFTRFFTKFWIFLVAFVLLVNALSSPPVDYTAGYLVLWCVLIILLNISFPFFRNVVFLFWTLLIVYSSVLLVAVYTYQFPSVPQFWQQHTHLSAEDFAKIGLVDYQDEHNSSLLFVRLLLPILLVLVTMLQLKFFHDPWVKLVQSPAGSRTGSDVTEQGGDSDTVARSAIQALKQGLREFAEVLWRFAEVHLPKLVLFILIITAASHVCVLNLVLVVFVSLAVCLPALSAAISLLLTVYLALSAVTRVVYLIHFQNVNDTQLIDFGQDTCPEIRVNGTLVPLAEWLGFGNTDSVFEHDFVGLIIVLVTIAIRLAVYYRQKFMRKLRGLPTPPSDLIFPDHEAKDFDRSLRDCLKYFLNYGFYKFGIEVSMIMMAIVAWTRMDLVGCLVIFWLFLVALLPRRLCRTIWPILLLYLAITLPLQYAMWIGLPEELCIAYPWSSWLVPDPNAETTILGDNLLRFLDLSNYRQAPEHSIRFLVVDFLLLLAVGAQERVFRQERTSHPAGDNYTIYTDGNYALRRNNPTYDFIAEQKSFVDYFKLVIFNYGHWITLVMVLVAGLGGTSLFALGYLVLAFWMLWQGNNLYTMRNYNKTLARWNFLLFYTIFAMLCKVSLQVVGCVFLSPLVSSPGCVVRQLFSIVCVDQASCDGLVALPATKDAVFSCAVEARETRIGFDTIALSFIIFQLRVLHSWYFQHCMIDFRCEIVQSHRGALLINQLIEKEMKEQDLQQKAKVEDITKRTAAIRRQYEEQQHLGSEKPFIPQTYGQGWCF</sequence>
<feature type="domain" description="Piezo TM25-28" evidence="2">
    <location>
        <begin position="732"/>
        <end position="966"/>
    </location>
</feature>
<feature type="transmembrane region" description="Helical" evidence="1">
    <location>
        <begin position="220"/>
        <end position="239"/>
    </location>
</feature>
<dbReference type="InterPro" id="IPR027272">
    <property type="entry name" value="Piezo"/>
</dbReference>
<feature type="transmembrane region" description="Helical" evidence="1">
    <location>
        <begin position="571"/>
        <end position="590"/>
    </location>
</feature>
<dbReference type="AlphaFoldDB" id="A0A7E4ZUG3"/>
<dbReference type="GO" id="GO:0005261">
    <property type="term" value="F:monoatomic cation channel activity"/>
    <property type="evidence" value="ECO:0007669"/>
    <property type="project" value="TreeGrafter"/>
</dbReference>
<name>A0A7E4ZUG3_PANRE</name>
<keyword evidence="4" id="KW-1185">Reference proteome</keyword>
<evidence type="ECO:0000259" key="3">
    <source>
        <dbReference type="Pfam" id="PF24871"/>
    </source>
</evidence>
<dbReference type="GO" id="GO:0005886">
    <property type="term" value="C:plasma membrane"/>
    <property type="evidence" value="ECO:0007669"/>
    <property type="project" value="TreeGrafter"/>
</dbReference>
<evidence type="ECO:0000256" key="1">
    <source>
        <dbReference type="SAM" id="Phobius"/>
    </source>
</evidence>
<proteinExistence type="predicted"/>
<dbReference type="Pfam" id="PF24871">
    <property type="entry name" value="Piezo_TM1-24"/>
    <property type="match status" value="1"/>
</dbReference>
<dbReference type="GO" id="GO:0071260">
    <property type="term" value="P:cellular response to mechanical stimulus"/>
    <property type="evidence" value="ECO:0007669"/>
    <property type="project" value="TreeGrafter"/>
</dbReference>
<feature type="transmembrane region" description="Helical" evidence="1">
    <location>
        <begin position="596"/>
        <end position="613"/>
    </location>
</feature>
<feature type="domain" description="Piezo TM1-24" evidence="3">
    <location>
        <begin position="36"/>
        <end position="356"/>
    </location>
</feature>
<feature type="transmembrane region" description="Helical" evidence="1">
    <location>
        <begin position="145"/>
        <end position="166"/>
    </location>
</feature>